<evidence type="ECO:0008006" key="2">
    <source>
        <dbReference type="Google" id="ProtNLM"/>
    </source>
</evidence>
<reference evidence="1" key="1">
    <citation type="journal article" date="2012" name="PLoS Genet.">
        <title>Comparative Genomics of Plant-Associated Pseudomonas spp.: Insights into Diversity and Inheritance of Traits Involved in Multitrophic Interactions.</title>
        <authorList>
            <person name="Loper J.E."/>
            <person name="Hassan K.A."/>
            <person name="Mavrodi D.V."/>
            <person name="Davis E.W.II."/>
            <person name="Lim C.K."/>
            <person name="Shaffer B.T."/>
            <person name="Elbourne L.D."/>
            <person name="Stockwell V.O."/>
            <person name="Hartney S.L."/>
            <person name="Breakwell K."/>
            <person name="Henkels M.D."/>
            <person name="Tetu S.G."/>
            <person name="Rangel L.I."/>
            <person name="Kidarsa T.A."/>
            <person name="Wilson N.L."/>
            <person name="van de Mortel J.E."/>
            <person name="Song C."/>
            <person name="Blumhagen R."/>
            <person name="Radune D."/>
            <person name="Hostetler J.B."/>
            <person name="Brinkac L.M."/>
            <person name="Durkin A.S."/>
            <person name="Kluepfel D.A."/>
            <person name="Wechter W.P."/>
            <person name="Anderson A.J."/>
            <person name="Kim Y.C."/>
            <person name="Pierson L.S.III."/>
            <person name="Pierson E.A."/>
            <person name="Lindow S.E."/>
            <person name="Kobayashi D.Y."/>
            <person name="Raaijmakers J.M."/>
            <person name="Weller D.M."/>
            <person name="Thomashow L.S."/>
            <person name="Allen A.E."/>
            <person name="Paulsen I.T."/>
        </authorList>
    </citation>
    <scope>NUCLEOTIDE SEQUENCE [LARGE SCALE GENOMIC DNA]</scope>
    <source>
        <strain evidence="1">Q2-87</strain>
    </source>
</reference>
<dbReference type="HOGENOM" id="CLU_1077157_0_0_6"/>
<proteinExistence type="predicted"/>
<accession>J2MN21</accession>
<dbReference type="EMBL" id="AGBM01000001">
    <property type="protein sequence ID" value="EJL02302.1"/>
    <property type="molecule type" value="Genomic_DNA"/>
</dbReference>
<dbReference type="eggNOG" id="COG1106">
    <property type="taxonomic scope" value="Bacteria"/>
</dbReference>
<dbReference type="AlphaFoldDB" id="J2MN21"/>
<sequence>MKKFPSASTKIELGYSENKEVVIASIAGIAIKRFRTMQDQDVFLGKNITIFSGRNGTMKTSLMGLIAHPFNSEAQDVFGKVLKTPLKEVFKLSPVFDRDRYEYDLILCTDKGIMLKETVAMYYVGDKTNRHRVVVSGAEKGDGNFAYNTSFLNLKRLYPLVDTKAVPDKAASLDLSPEEAADLKDYYETVLPSTDYNQFTPVHEKNVKTTFAPVGEGARYDWLSISSGEDNLGAIFNRLLGFRRSFKGRNGGGNGIFV</sequence>
<protein>
    <recommendedName>
        <fullName evidence="2">Rad50/SbcC-type AAA domain-containing protein</fullName>
    </recommendedName>
</protein>
<gene>
    <name evidence="1" type="ORF">PflQ2_3541</name>
</gene>
<name>J2MN21_PSEFQ</name>
<dbReference type="RefSeq" id="WP_003183256.1">
    <property type="nucleotide sequence ID" value="NZ_CM001558.1"/>
</dbReference>
<comment type="caution">
    <text evidence="1">The sequence shown here is derived from an EMBL/GenBank/DDBJ whole genome shotgun (WGS) entry which is preliminary data.</text>
</comment>
<evidence type="ECO:0000313" key="1">
    <source>
        <dbReference type="EMBL" id="EJL02302.1"/>
    </source>
</evidence>
<dbReference type="Proteomes" id="UP000007289">
    <property type="component" value="Chromosome"/>
</dbReference>
<organism evidence="1">
    <name type="scientific">Pseudomonas fluorescens (strain Q2-87)</name>
    <dbReference type="NCBI Taxonomy" id="1038922"/>
    <lineage>
        <taxon>Bacteria</taxon>
        <taxon>Pseudomonadati</taxon>
        <taxon>Pseudomonadota</taxon>
        <taxon>Gammaproteobacteria</taxon>
        <taxon>Pseudomonadales</taxon>
        <taxon>Pseudomonadaceae</taxon>
        <taxon>Pseudomonas</taxon>
    </lineage>
</organism>